<dbReference type="Proteomes" id="UP001597231">
    <property type="component" value="Unassembled WGS sequence"/>
</dbReference>
<proteinExistence type="predicted"/>
<evidence type="ECO:0000313" key="2">
    <source>
        <dbReference type="Proteomes" id="UP001597231"/>
    </source>
</evidence>
<evidence type="ECO:0000313" key="1">
    <source>
        <dbReference type="EMBL" id="MFD1204589.1"/>
    </source>
</evidence>
<protein>
    <submittedName>
        <fullName evidence="1">Uncharacterized protein</fullName>
    </submittedName>
</protein>
<name>A0ABW3TYT2_9BACL</name>
<dbReference type="RefSeq" id="WP_381480007.1">
    <property type="nucleotide sequence ID" value="NZ_JBHTLT010000027.1"/>
</dbReference>
<keyword evidence="2" id="KW-1185">Reference proteome</keyword>
<sequence length="48" mass="5464">MIQQPLDFNPPELDYVHQPIEYIPAPDVEAPSIDYAGGMMIDCFNRLV</sequence>
<organism evidence="1 2">
    <name type="scientific">Sporosarcina contaminans</name>
    <dbReference type="NCBI Taxonomy" id="633403"/>
    <lineage>
        <taxon>Bacteria</taxon>
        <taxon>Bacillati</taxon>
        <taxon>Bacillota</taxon>
        <taxon>Bacilli</taxon>
        <taxon>Bacillales</taxon>
        <taxon>Caryophanaceae</taxon>
        <taxon>Sporosarcina</taxon>
    </lineage>
</organism>
<dbReference type="EMBL" id="JBHTLT010000027">
    <property type="protein sequence ID" value="MFD1204589.1"/>
    <property type="molecule type" value="Genomic_DNA"/>
</dbReference>
<reference evidence="2" key="1">
    <citation type="journal article" date="2019" name="Int. J. Syst. Evol. Microbiol.">
        <title>The Global Catalogue of Microorganisms (GCM) 10K type strain sequencing project: providing services to taxonomists for standard genome sequencing and annotation.</title>
        <authorList>
            <consortium name="The Broad Institute Genomics Platform"/>
            <consortium name="The Broad Institute Genome Sequencing Center for Infectious Disease"/>
            <person name="Wu L."/>
            <person name="Ma J."/>
        </authorList>
    </citation>
    <scope>NUCLEOTIDE SEQUENCE [LARGE SCALE GENOMIC DNA]</scope>
    <source>
        <strain evidence="2">CCUG 53915</strain>
    </source>
</reference>
<comment type="caution">
    <text evidence="1">The sequence shown here is derived from an EMBL/GenBank/DDBJ whole genome shotgun (WGS) entry which is preliminary data.</text>
</comment>
<gene>
    <name evidence="1" type="ORF">ACFQ38_05620</name>
</gene>
<accession>A0ABW3TYT2</accession>